<dbReference type="Gene3D" id="3.40.1390.10">
    <property type="entry name" value="MurE/MurF, N-terminal domain"/>
    <property type="match status" value="1"/>
</dbReference>
<comment type="catalytic activity">
    <reaction evidence="10 11">
        <text>D-alanyl-D-alanine + UDP-N-acetyl-alpha-D-muramoyl-L-alanyl-gamma-D-glutamyl-meso-2,6-diaminopimelate + ATP = UDP-N-acetyl-alpha-D-muramoyl-L-alanyl-gamma-D-glutamyl-meso-2,6-diaminopimeloyl-D-alanyl-D-alanine + ADP + phosphate + H(+)</text>
        <dbReference type="Rhea" id="RHEA:28374"/>
        <dbReference type="ChEBI" id="CHEBI:15378"/>
        <dbReference type="ChEBI" id="CHEBI:30616"/>
        <dbReference type="ChEBI" id="CHEBI:43474"/>
        <dbReference type="ChEBI" id="CHEBI:57822"/>
        <dbReference type="ChEBI" id="CHEBI:61386"/>
        <dbReference type="ChEBI" id="CHEBI:83905"/>
        <dbReference type="ChEBI" id="CHEBI:456216"/>
        <dbReference type="EC" id="6.3.2.10"/>
    </reaction>
</comment>
<evidence type="ECO:0000259" key="13">
    <source>
        <dbReference type="Pfam" id="PF02875"/>
    </source>
</evidence>
<keyword evidence="3 10" id="KW-0132">Cell division</keyword>
<dbReference type="InterPro" id="IPR000713">
    <property type="entry name" value="Mur_ligase_N"/>
</dbReference>
<dbReference type="HAMAP" id="MF_02019">
    <property type="entry name" value="MurF"/>
    <property type="match status" value="1"/>
</dbReference>
<dbReference type="PANTHER" id="PTHR43024:SF1">
    <property type="entry name" value="UDP-N-ACETYLMURAMOYL-TRIPEPTIDE--D-ALANYL-D-ALANINE LIGASE"/>
    <property type="match status" value="1"/>
</dbReference>
<dbReference type="Pfam" id="PF01225">
    <property type="entry name" value="Mur_ligase"/>
    <property type="match status" value="1"/>
</dbReference>
<dbReference type="EMBL" id="QJKC01000003">
    <property type="protein sequence ID" value="PXX49988.1"/>
    <property type="molecule type" value="Genomic_DNA"/>
</dbReference>
<dbReference type="PANTHER" id="PTHR43024">
    <property type="entry name" value="UDP-N-ACETYLMURAMOYL-TRIPEPTIDE--D-ALANYL-D-ALANINE LIGASE"/>
    <property type="match status" value="1"/>
</dbReference>
<evidence type="ECO:0000256" key="4">
    <source>
        <dbReference type="ARBA" id="ARBA00022741"/>
    </source>
</evidence>
<keyword evidence="8 10" id="KW-0131">Cell cycle</keyword>
<dbReference type="Pfam" id="PF08245">
    <property type="entry name" value="Mur_ligase_M"/>
    <property type="match status" value="1"/>
</dbReference>
<dbReference type="InterPro" id="IPR051046">
    <property type="entry name" value="MurCDEF_CellWall_CoF430Synth"/>
</dbReference>
<dbReference type="GO" id="GO:0005524">
    <property type="term" value="F:ATP binding"/>
    <property type="evidence" value="ECO:0007669"/>
    <property type="project" value="UniProtKB-UniRule"/>
</dbReference>
<dbReference type="InterPro" id="IPR036615">
    <property type="entry name" value="Mur_ligase_C_dom_sf"/>
</dbReference>
<keyword evidence="4 10" id="KW-0547">Nucleotide-binding</keyword>
<name>A0A318JKD9_9NEIS</name>
<evidence type="ECO:0000259" key="12">
    <source>
        <dbReference type="Pfam" id="PF01225"/>
    </source>
</evidence>
<dbReference type="Gene3D" id="3.40.1190.10">
    <property type="entry name" value="Mur-like, catalytic domain"/>
    <property type="match status" value="1"/>
</dbReference>
<dbReference type="RefSeq" id="WP_110313053.1">
    <property type="nucleotide sequence ID" value="NZ_QJKC01000003.1"/>
</dbReference>
<evidence type="ECO:0000256" key="6">
    <source>
        <dbReference type="ARBA" id="ARBA00022960"/>
    </source>
</evidence>
<comment type="caution">
    <text evidence="15">The sequence shown here is derived from an EMBL/GenBank/DDBJ whole genome shotgun (WGS) entry which is preliminary data.</text>
</comment>
<dbReference type="Gene3D" id="3.90.190.20">
    <property type="entry name" value="Mur ligase, C-terminal domain"/>
    <property type="match status" value="1"/>
</dbReference>
<dbReference type="GO" id="GO:0051301">
    <property type="term" value="P:cell division"/>
    <property type="evidence" value="ECO:0007669"/>
    <property type="project" value="UniProtKB-KW"/>
</dbReference>
<evidence type="ECO:0000256" key="3">
    <source>
        <dbReference type="ARBA" id="ARBA00022618"/>
    </source>
</evidence>
<comment type="similarity">
    <text evidence="10">Belongs to the MurCDEF family. MurF subfamily.</text>
</comment>
<dbReference type="InterPro" id="IPR005863">
    <property type="entry name" value="UDP-N-AcMur_synth"/>
</dbReference>
<dbReference type="GO" id="GO:0008360">
    <property type="term" value="P:regulation of cell shape"/>
    <property type="evidence" value="ECO:0007669"/>
    <property type="project" value="UniProtKB-KW"/>
</dbReference>
<evidence type="ECO:0000256" key="2">
    <source>
        <dbReference type="ARBA" id="ARBA00022598"/>
    </source>
</evidence>
<dbReference type="GO" id="GO:0008766">
    <property type="term" value="F:UDP-N-acetylmuramoylalanyl-D-glutamyl-2,6-diaminopimelate-D-alanyl-D-alanine ligase activity"/>
    <property type="evidence" value="ECO:0007669"/>
    <property type="project" value="RHEA"/>
</dbReference>
<keyword evidence="1 10" id="KW-0963">Cytoplasm</keyword>
<comment type="pathway">
    <text evidence="10 11">Cell wall biogenesis; peptidoglycan biosynthesis.</text>
</comment>
<feature type="binding site" evidence="10">
    <location>
        <begin position="108"/>
        <end position="114"/>
    </location>
    <ligand>
        <name>ATP</name>
        <dbReference type="ChEBI" id="CHEBI:30616"/>
    </ligand>
</feature>
<dbReference type="InterPro" id="IPR013221">
    <property type="entry name" value="Mur_ligase_cen"/>
</dbReference>
<keyword evidence="9 10" id="KW-0961">Cell wall biogenesis/degradation</keyword>
<evidence type="ECO:0000256" key="8">
    <source>
        <dbReference type="ARBA" id="ARBA00023306"/>
    </source>
</evidence>
<comment type="subcellular location">
    <subcellularLocation>
        <location evidence="10 11">Cytoplasm</location>
    </subcellularLocation>
</comment>
<feature type="domain" description="Mur ligase N-terminal catalytic" evidence="12">
    <location>
        <begin position="27"/>
        <end position="94"/>
    </location>
</feature>
<dbReference type="Proteomes" id="UP000248395">
    <property type="component" value="Unassembled WGS sequence"/>
</dbReference>
<evidence type="ECO:0000313" key="15">
    <source>
        <dbReference type="EMBL" id="PXX49988.1"/>
    </source>
</evidence>
<dbReference type="SUPFAM" id="SSF53244">
    <property type="entry name" value="MurD-like peptide ligases, peptide-binding domain"/>
    <property type="match status" value="1"/>
</dbReference>
<dbReference type="SUPFAM" id="SSF53623">
    <property type="entry name" value="MurD-like peptide ligases, catalytic domain"/>
    <property type="match status" value="1"/>
</dbReference>
<evidence type="ECO:0000256" key="7">
    <source>
        <dbReference type="ARBA" id="ARBA00022984"/>
    </source>
</evidence>
<dbReference type="OrthoDB" id="9801978at2"/>
<evidence type="ECO:0000256" key="11">
    <source>
        <dbReference type="RuleBase" id="RU004136"/>
    </source>
</evidence>
<evidence type="ECO:0000256" key="1">
    <source>
        <dbReference type="ARBA" id="ARBA00022490"/>
    </source>
</evidence>
<dbReference type="EC" id="6.3.2.10" evidence="10 11"/>
<dbReference type="GO" id="GO:0071555">
    <property type="term" value="P:cell wall organization"/>
    <property type="evidence" value="ECO:0007669"/>
    <property type="project" value="UniProtKB-KW"/>
</dbReference>
<dbReference type="Pfam" id="PF02875">
    <property type="entry name" value="Mur_ligase_C"/>
    <property type="match status" value="1"/>
</dbReference>
<feature type="domain" description="Mur ligase C-terminal" evidence="13">
    <location>
        <begin position="318"/>
        <end position="437"/>
    </location>
</feature>
<reference evidence="15 16" key="1">
    <citation type="submission" date="2018-05" db="EMBL/GenBank/DDBJ databases">
        <title>Genomic Encyclopedia of Type Strains, Phase IV (KMG-IV): sequencing the most valuable type-strain genomes for metagenomic binning, comparative biology and taxonomic classification.</title>
        <authorList>
            <person name="Goeker M."/>
        </authorList>
    </citation>
    <scope>NUCLEOTIDE SEQUENCE [LARGE SCALE GENOMIC DNA]</scope>
    <source>
        <strain evidence="15 16">DSM 25134</strain>
    </source>
</reference>
<dbReference type="InterPro" id="IPR004101">
    <property type="entry name" value="Mur_ligase_C"/>
</dbReference>
<dbReference type="InterPro" id="IPR036565">
    <property type="entry name" value="Mur-like_cat_sf"/>
</dbReference>
<evidence type="ECO:0000256" key="10">
    <source>
        <dbReference type="HAMAP-Rule" id="MF_02019"/>
    </source>
</evidence>
<evidence type="ECO:0000256" key="5">
    <source>
        <dbReference type="ARBA" id="ARBA00022840"/>
    </source>
</evidence>
<comment type="function">
    <text evidence="10 11">Involved in cell wall formation. Catalyzes the final step in the synthesis of UDP-N-acetylmuramoyl-pentapeptide, the precursor of murein.</text>
</comment>
<proteinExistence type="inferred from homology"/>
<protein>
    <recommendedName>
        <fullName evidence="10 11">UDP-N-acetylmuramoyl-tripeptide--D-alanyl-D-alanine ligase</fullName>
        <ecNumber evidence="10 11">6.3.2.10</ecNumber>
    </recommendedName>
    <alternativeName>
        <fullName evidence="10">D-alanyl-D-alanine-adding enzyme</fullName>
    </alternativeName>
</protein>
<dbReference type="GO" id="GO:0009252">
    <property type="term" value="P:peptidoglycan biosynthetic process"/>
    <property type="evidence" value="ECO:0007669"/>
    <property type="project" value="UniProtKB-UniRule"/>
</dbReference>
<dbReference type="UniPathway" id="UPA00219"/>
<keyword evidence="6 10" id="KW-0133">Cell shape</keyword>
<dbReference type="GO" id="GO:0005737">
    <property type="term" value="C:cytoplasm"/>
    <property type="evidence" value="ECO:0007669"/>
    <property type="project" value="UniProtKB-SubCell"/>
</dbReference>
<feature type="domain" description="Mur ligase central" evidence="14">
    <location>
        <begin position="106"/>
        <end position="296"/>
    </location>
</feature>
<dbReference type="GO" id="GO:0047480">
    <property type="term" value="F:UDP-N-acetylmuramoyl-tripeptide-D-alanyl-D-alanine ligase activity"/>
    <property type="evidence" value="ECO:0007669"/>
    <property type="project" value="UniProtKB-UniRule"/>
</dbReference>
<keyword evidence="5 10" id="KW-0067">ATP-binding</keyword>
<keyword evidence="16" id="KW-1185">Reference proteome</keyword>
<dbReference type="AlphaFoldDB" id="A0A318JKD9"/>
<accession>A0A318JKD9</accession>
<organism evidence="15 16">
    <name type="scientific">Aquitalea magnusonii</name>
    <dbReference type="NCBI Taxonomy" id="332411"/>
    <lineage>
        <taxon>Bacteria</taxon>
        <taxon>Pseudomonadati</taxon>
        <taxon>Pseudomonadota</taxon>
        <taxon>Betaproteobacteria</taxon>
        <taxon>Neisseriales</taxon>
        <taxon>Chromobacteriaceae</taxon>
        <taxon>Aquitalea</taxon>
    </lineage>
</organism>
<dbReference type="SUPFAM" id="SSF63418">
    <property type="entry name" value="MurE/MurF N-terminal domain"/>
    <property type="match status" value="1"/>
</dbReference>
<evidence type="ECO:0000259" key="14">
    <source>
        <dbReference type="Pfam" id="PF08245"/>
    </source>
</evidence>
<sequence>MMTLQQAAQLAGGILVGGDGSARLARVVTDSRAVQPGDLFVALKGERFDAHDFVADVLARGALAALVDESFALEAASLIKVDDTRLALGRLAAGWAAALPAVRVGITGSNGKTTVKEMLTAILKAHAGDAAVHATAGNFNNDIGLPLTLLGLKPAHRYAVLEMGMNHHGELTYLSSLARPQVALVNNAMRAHIGYFADTTDVARAKAEIFSGLQADGVAIVNADDANIALFRAAAGSHRQCSFGLQQPADIRARDISLQALDSQFILCCPQGEQAISLPAPGEHNVRNALAAAAMALALDVPLAAIAAGLAVFGNAKGRLQQKTGLHGGVVIDDSYNANPDSMKAGIDVLARLPAPHCFVMGDIGELGESAVQLHREVGEHARLRGIAQLVTLGELSHHAAAAYGEGAHSFDDFTALASWLGANLQAGASVLVKGSRFMRMERVVEHLTTAKQQEEGV</sequence>
<evidence type="ECO:0000256" key="9">
    <source>
        <dbReference type="ARBA" id="ARBA00023316"/>
    </source>
</evidence>
<gene>
    <name evidence="10" type="primary">murF</name>
    <name evidence="15" type="ORF">DFR38_103168</name>
</gene>
<evidence type="ECO:0000313" key="16">
    <source>
        <dbReference type="Proteomes" id="UP000248395"/>
    </source>
</evidence>
<keyword evidence="7 10" id="KW-0573">Peptidoglycan synthesis</keyword>
<dbReference type="InterPro" id="IPR035911">
    <property type="entry name" value="MurE/MurF_N"/>
</dbReference>
<keyword evidence="2 10" id="KW-0436">Ligase</keyword>
<dbReference type="NCBIfam" id="TIGR01143">
    <property type="entry name" value="murF"/>
    <property type="match status" value="1"/>
</dbReference>